<feature type="domain" description="Activator of Hsp90 ATPase homologue 1/2-like C-terminal" evidence="2">
    <location>
        <begin position="15"/>
        <end position="137"/>
    </location>
</feature>
<evidence type="ECO:0000259" key="2">
    <source>
        <dbReference type="Pfam" id="PF08327"/>
    </source>
</evidence>
<dbReference type="Gene3D" id="3.30.530.20">
    <property type="match status" value="1"/>
</dbReference>
<dbReference type="InterPro" id="IPR013538">
    <property type="entry name" value="ASHA1/2-like_C"/>
</dbReference>
<proteinExistence type="inferred from homology"/>
<evidence type="ECO:0000313" key="3">
    <source>
        <dbReference type="EMBL" id="RHW39111.1"/>
    </source>
</evidence>
<dbReference type="Pfam" id="PF08327">
    <property type="entry name" value="AHSA1"/>
    <property type="match status" value="1"/>
</dbReference>
<name>A0A417YSZ2_9BACI</name>
<keyword evidence="4" id="KW-1185">Reference proteome</keyword>
<reference evidence="3 4" key="1">
    <citation type="journal article" date="2017" name="Int. J. Syst. Evol. Microbiol.">
        <title>Bacillus notoginsengisoli sp. nov., a novel bacterium isolated from the rhizosphere of Panax notoginseng.</title>
        <authorList>
            <person name="Zhang M.Y."/>
            <person name="Cheng J."/>
            <person name="Cai Y."/>
            <person name="Zhang T.Y."/>
            <person name="Wu Y.Y."/>
            <person name="Manikprabhu D."/>
            <person name="Li W.J."/>
            <person name="Zhang Y.X."/>
        </authorList>
    </citation>
    <scope>NUCLEOTIDE SEQUENCE [LARGE SCALE GENOMIC DNA]</scope>
    <source>
        <strain evidence="3 4">JCM 30743</strain>
    </source>
</reference>
<evidence type="ECO:0000256" key="1">
    <source>
        <dbReference type="ARBA" id="ARBA00006817"/>
    </source>
</evidence>
<sequence length="143" mass="16396">MQTFQKVTVEATVQAPVEKVWRFWTEPNHIKKWNSASDEWHTPFAENDLRPGGKFVSRMEAKDGSAGFDFGGTYDEVKLHEVIAYSMDDGRKVTIAFKGQGNETEVIETFDAETTHPIEFQQQGWQAILNNFKKYVEETSDQS</sequence>
<dbReference type="InterPro" id="IPR023393">
    <property type="entry name" value="START-like_dom_sf"/>
</dbReference>
<gene>
    <name evidence="3" type="ORF">D1B31_14240</name>
</gene>
<dbReference type="RefSeq" id="WP_118921461.1">
    <property type="nucleotide sequence ID" value="NZ_QWEG01000008.1"/>
</dbReference>
<comment type="similarity">
    <text evidence="1">Belongs to the AHA1 family.</text>
</comment>
<dbReference type="EMBL" id="QWEG01000008">
    <property type="protein sequence ID" value="RHW39111.1"/>
    <property type="molecule type" value="Genomic_DNA"/>
</dbReference>
<dbReference type="Proteomes" id="UP000284416">
    <property type="component" value="Unassembled WGS sequence"/>
</dbReference>
<evidence type="ECO:0000313" key="4">
    <source>
        <dbReference type="Proteomes" id="UP000284416"/>
    </source>
</evidence>
<dbReference type="CDD" id="cd08897">
    <property type="entry name" value="SRPBCC_CalC_Aha1-like_4"/>
    <property type="match status" value="1"/>
</dbReference>
<dbReference type="SUPFAM" id="SSF55961">
    <property type="entry name" value="Bet v1-like"/>
    <property type="match status" value="1"/>
</dbReference>
<accession>A0A417YSZ2</accession>
<organism evidence="3 4">
    <name type="scientific">Neobacillus notoginsengisoli</name>
    <dbReference type="NCBI Taxonomy" id="1578198"/>
    <lineage>
        <taxon>Bacteria</taxon>
        <taxon>Bacillati</taxon>
        <taxon>Bacillota</taxon>
        <taxon>Bacilli</taxon>
        <taxon>Bacillales</taxon>
        <taxon>Bacillaceae</taxon>
        <taxon>Neobacillus</taxon>
    </lineage>
</organism>
<dbReference type="OrthoDB" id="384974at2"/>
<comment type="caution">
    <text evidence="3">The sequence shown here is derived from an EMBL/GenBank/DDBJ whole genome shotgun (WGS) entry which is preliminary data.</text>
</comment>
<dbReference type="AlphaFoldDB" id="A0A417YSZ2"/>
<protein>
    <submittedName>
        <fullName evidence="3">Polyketide cyclase</fullName>
    </submittedName>
</protein>